<reference evidence="2 3" key="1">
    <citation type="submission" date="2018-06" db="EMBL/GenBank/DDBJ databases">
        <title>Genomic Encyclopedia of Type Strains, Phase III (KMG-III): the genomes of soil and plant-associated and newly described type strains.</title>
        <authorList>
            <person name="Whitman W."/>
        </authorList>
    </citation>
    <scope>NUCLEOTIDE SEQUENCE [LARGE SCALE GENOMIC DNA]</scope>
    <source>
        <strain evidence="2 3">CECT 7945</strain>
    </source>
</reference>
<protein>
    <submittedName>
        <fullName evidence="2">Uncharacterized protein</fullName>
    </submittedName>
</protein>
<comment type="caution">
    <text evidence="2">The sequence shown here is derived from an EMBL/GenBank/DDBJ whole genome shotgun (WGS) entry which is preliminary data.</text>
</comment>
<proteinExistence type="predicted"/>
<evidence type="ECO:0000313" key="2">
    <source>
        <dbReference type="EMBL" id="PYE83044.1"/>
    </source>
</evidence>
<dbReference type="AlphaFoldDB" id="A0A2V4Y2E9"/>
<gene>
    <name evidence="2" type="ORF">DFQ11_101475</name>
</gene>
<keyword evidence="3" id="KW-1185">Reference proteome</keyword>
<organism evidence="2 3">
    <name type="scientific">Winogradskyella epiphytica</name>
    <dbReference type="NCBI Taxonomy" id="262005"/>
    <lineage>
        <taxon>Bacteria</taxon>
        <taxon>Pseudomonadati</taxon>
        <taxon>Bacteroidota</taxon>
        <taxon>Flavobacteriia</taxon>
        <taxon>Flavobacteriales</taxon>
        <taxon>Flavobacteriaceae</taxon>
        <taxon>Winogradskyella</taxon>
    </lineage>
</organism>
<name>A0A2V4Y2E9_9FLAO</name>
<evidence type="ECO:0000256" key="1">
    <source>
        <dbReference type="SAM" id="Phobius"/>
    </source>
</evidence>
<dbReference type="EMBL" id="QJTD01000001">
    <property type="protein sequence ID" value="PYE83044.1"/>
    <property type="molecule type" value="Genomic_DNA"/>
</dbReference>
<dbReference type="OrthoDB" id="1139350at2"/>
<dbReference type="Proteomes" id="UP000248054">
    <property type="component" value="Unassembled WGS sequence"/>
</dbReference>
<keyword evidence="1" id="KW-0472">Membrane</keyword>
<keyword evidence="1" id="KW-0812">Transmembrane</keyword>
<feature type="transmembrane region" description="Helical" evidence="1">
    <location>
        <begin position="93"/>
        <end position="116"/>
    </location>
</feature>
<keyword evidence="1" id="KW-1133">Transmembrane helix</keyword>
<accession>A0A2V4Y2E9</accession>
<sequence>MSSSKYFTLKEARLSNNCPECYSNDGLELTFKQKLKETKLFKAITEDTVCNLYCLKCEVEIFPIRWDDDIDRVVDYHKRALKTKPKSIKLKPISWILITLGVVLLIAIILFTTGIISVN</sequence>
<dbReference type="RefSeq" id="WP_110473999.1">
    <property type="nucleotide sequence ID" value="NZ_BMWQ01000001.1"/>
</dbReference>
<evidence type="ECO:0000313" key="3">
    <source>
        <dbReference type="Proteomes" id="UP000248054"/>
    </source>
</evidence>